<dbReference type="InterPro" id="IPR047201">
    <property type="entry name" value="ERI-1_3'hExo-like"/>
</dbReference>
<keyword evidence="1" id="KW-0540">Nuclease</keyword>
<dbReference type="InterPro" id="IPR051274">
    <property type="entry name" value="3-5_Exoribonuclease"/>
</dbReference>
<protein>
    <recommendedName>
        <fullName evidence="4">Exonuclease domain-containing protein</fullName>
    </recommendedName>
</protein>
<dbReference type="PANTHER" id="PTHR23044">
    <property type="entry name" value="3'-5' EXONUCLEASE ERI1-RELATED"/>
    <property type="match status" value="1"/>
</dbReference>
<dbReference type="InterPro" id="IPR013520">
    <property type="entry name" value="Ribonucl_H"/>
</dbReference>
<evidence type="ECO:0000313" key="5">
    <source>
        <dbReference type="EMBL" id="KAJ3490536.1"/>
    </source>
</evidence>
<evidence type="ECO:0000256" key="1">
    <source>
        <dbReference type="ARBA" id="ARBA00022722"/>
    </source>
</evidence>
<dbReference type="SUPFAM" id="SSF53098">
    <property type="entry name" value="Ribonuclease H-like"/>
    <property type="match status" value="1"/>
</dbReference>
<evidence type="ECO:0000256" key="3">
    <source>
        <dbReference type="ARBA" id="ARBA00022839"/>
    </source>
</evidence>
<keyword evidence="3" id="KW-0269">Exonuclease</keyword>
<keyword evidence="2" id="KW-0378">Hydrolase</keyword>
<organism evidence="5 6">
    <name type="scientific">Meripilus lineatus</name>
    <dbReference type="NCBI Taxonomy" id="2056292"/>
    <lineage>
        <taxon>Eukaryota</taxon>
        <taxon>Fungi</taxon>
        <taxon>Dikarya</taxon>
        <taxon>Basidiomycota</taxon>
        <taxon>Agaricomycotina</taxon>
        <taxon>Agaricomycetes</taxon>
        <taxon>Polyporales</taxon>
        <taxon>Meripilaceae</taxon>
        <taxon>Meripilus</taxon>
    </lineage>
</organism>
<evidence type="ECO:0000313" key="6">
    <source>
        <dbReference type="Proteomes" id="UP001212997"/>
    </source>
</evidence>
<dbReference type="Pfam" id="PF00929">
    <property type="entry name" value="RNase_T"/>
    <property type="match status" value="1"/>
</dbReference>
<comment type="caution">
    <text evidence="5">The sequence shown here is derived from an EMBL/GenBank/DDBJ whole genome shotgun (WGS) entry which is preliminary data.</text>
</comment>
<dbReference type="GO" id="GO:0003676">
    <property type="term" value="F:nucleic acid binding"/>
    <property type="evidence" value="ECO:0007669"/>
    <property type="project" value="InterPro"/>
</dbReference>
<keyword evidence="6" id="KW-1185">Reference proteome</keyword>
<dbReference type="InterPro" id="IPR012337">
    <property type="entry name" value="RNaseH-like_sf"/>
</dbReference>
<evidence type="ECO:0000256" key="2">
    <source>
        <dbReference type="ARBA" id="ARBA00022801"/>
    </source>
</evidence>
<dbReference type="GO" id="GO:0000175">
    <property type="term" value="F:3'-5'-RNA exonuclease activity"/>
    <property type="evidence" value="ECO:0007669"/>
    <property type="project" value="InterPro"/>
</dbReference>
<dbReference type="Proteomes" id="UP001212997">
    <property type="component" value="Unassembled WGS sequence"/>
</dbReference>
<dbReference type="SMART" id="SM00479">
    <property type="entry name" value="EXOIII"/>
    <property type="match status" value="1"/>
</dbReference>
<sequence>MMQASRLRLRGKLPLITRTKFGEARVTNLLNTKYQCPYRPATFYSMASTTNTPRNSQLKYLLVLDFEATCGDAVMQKEIIEFPTLVYNIEEDKVQATFHEYVKPTDTPTLTKFCTDLTGITQDTVDAADTFPAVWSRFEEFLKTHGFMEDFDSHAFATYGNWDLKTMLPKQLQQSSSEHGLDASGNLIPPYNRWINIKIASRKHYKQRYNRGMDGTLKMLKMELEGRHHSGIDDCKNIVRIIQRMRSDGWVPKVVDTDM</sequence>
<accession>A0AAD5YHJ0</accession>
<dbReference type="EMBL" id="JANAWD010000026">
    <property type="protein sequence ID" value="KAJ3490536.1"/>
    <property type="molecule type" value="Genomic_DNA"/>
</dbReference>
<proteinExistence type="predicted"/>
<gene>
    <name evidence="5" type="ORF">NLI96_g1371</name>
</gene>
<dbReference type="Gene3D" id="3.30.420.10">
    <property type="entry name" value="Ribonuclease H-like superfamily/Ribonuclease H"/>
    <property type="match status" value="1"/>
</dbReference>
<dbReference type="AlphaFoldDB" id="A0AAD5YHJ0"/>
<feature type="domain" description="Exonuclease" evidence="4">
    <location>
        <begin position="60"/>
        <end position="251"/>
    </location>
</feature>
<dbReference type="CDD" id="cd06133">
    <property type="entry name" value="ERI-1_3'hExo_like"/>
    <property type="match status" value="1"/>
</dbReference>
<evidence type="ECO:0000259" key="4">
    <source>
        <dbReference type="SMART" id="SM00479"/>
    </source>
</evidence>
<reference evidence="5" key="1">
    <citation type="submission" date="2022-07" db="EMBL/GenBank/DDBJ databases">
        <title>Genome Sequence of Physisporinus lineatus.</title>
        <authorList>
            <person name="Buettner E."/>
        </authorList>
    </citation>
    <scope>NUCLEOTIDE SEQUENCE</scope>
    <source>
        <strain evidence="5">VT162</strain>
    </source>
</reference>
<dbReference type="InterPro" id="IPR036397">
    <property type="entry name" value="RNaseH_sf"/>
</dbReference>
<dbReference type="PANTHER" id="PTHR23044:SF61">
    <property type="entry name" value="3'-5' EXORIBONUCLEASE 1-RELATED"/>
    <property type="match status" value="1"/>
</dbReference>
<name>A0AAD5YHJ0_9APHY</name>